<proteinExistence type="predicted"/>
<feature type="domain" description="BHLH" evidence="2">
    <location>
        <begin position="196"/>
        <end position="271"/>
    </location>
</feature>
<evidence type="ECO:0000256" key="1">
    <source>
        <dbReference type="SAM" id="MobiDB-lite"/>
    </source>
</evidence>
<dbReference type="InterPro" id="IPR052099">
    <property type="entry name" value="Regulatory_TF_Diverse"/>
</dbReference>
<dbReference type="PROSITE" id="PS50888">
    <property type="entry name" value="BHLH"/>
    <property type="match status" value="1"/>
</dbReference>
<name>A0A1G4MBR2_LACFM</name>
<sequence length="790" mass="87327">MAFNSNFSEAEMFLASLQSEDSSDCDRSDNGYDFFNTSPNQGASNASEMLLGTKNMGRNGISSGSGNSVAMNLTPESFNSYYDQNQASQQQSMNFGVASMPLKQMNSLGSASTGNTQNYTENNSPFDLGVDSKANIFNEPGIFGPIKNEHSPKLKMESDDLKSLMNTDPEPSVSPSGDLDPGSLSSINGKITKPKKERTSHNVIEKKYRTNINDKILQLREIVPSLRIASKREAGVAVTDTDKRDLDGLEPARKLNKASILIKTIEYIRHLENKCSTYKFENEKLKSAQGLSTPESVRNNSTGTSEILGDATQHAHGTPYSQAYPGNQGNSMRHSDLTGKFLMGGLALTMGASCFGEDNDFSTARGLMSVPVFHYSPMSGFTMSNNNGIVNLHAALMSLLRISLLMATMLHLMRSLWRKAAENKMQQQDHAVVQFSDTVAFSSPSLLWDTLKKTLFVNRLKYPVNSIERIESELAACFALKLYSLPFPFSAISSRYVASTWAKIKNQVELANKRNKGALNTGFEWERITHVLTTSREETLENRKLLSLLSTEPVLFSLKDFVGFVNEVLIESSAESVIAVLLQQSASCQRPIAEVAEKVYASEVFNNQNLKFSRESFTAMSCLLEASERNIDSLLKLIKTKPVGETNKSKADRDQIFVLYSAIVRNLLSNGKDKASFNWVFKVSLADLTHEGCSIVGVAAMYLMLRSLMERESSEGFEMLYGKLEELSGKLRVWLGDQSTTILALEDRGKLVDYCVETALKCGTTSTVELEGSTESEEFTDDDNDEELTE</sequence>
<dbReference type="Gene3D" id="4.10.280.10">
    <property type="entry name" value="Helix-loop-helix DNA-binding domain"/>
    <property type="match status" value="1"/>
</dbReference>
<dbReference type="SMART" id="SM00353">
    <property type="entry name" value="HLH"/>
    <property type="match status" value="1"/>
</dbReference>
<dbReference type="STRING" id="4955.A0A1G4MBR2"/>
<dbReference type="AlphaFoldDB" id="A0A1G4MBR2"/>
<dbReference type="PANTHER" id="PTHR47336:SF2">
    <property type="entry name" value="TRANSCRIPTION FACTOR HMS1-RELATED"/>
    <property type="match status" value="1"/>
</dbReference>
<dbReference type="Proteomes" id="UP000190831">
    <property type="component" value="Chromosome D"/>
</dbReference>
<dbReference type="InterPro" id="IPR036638">
    <property type="entry name" value="HLH_DNA-bd_sf"/>
</dbReference>
<keyword evidence="4" id="KW-1185">Reference proteome</keyword>
<gene>
    <name evidence="3" type="ORF">LAFE_0D08284G</name>
</gene>
<dbReference type="Pfam" id="PF00010">
    <property type="entry name" value="HLH"/>
    <property type="match status" value="1"/>
</dbReference>
<dbReference type="EMBL" id="LT598492">
    <property type="protein sequence ID" value="SCW01243.1"/>
    <property type="molecule type" value="Genomic_DNA"/>
</dbReference>
<dbReference type="InterPro" id="IPR011598">
    <property type="entry name" value="bHLH_dom"/>
</dbReference>
<feature type="compositionally biased region" description="Acidic residues" evidence="1">
    <location>
        <begin position="772"/>
        <end position="790"/>
    </location>
</feature>
<protein>
    <submittedName>
        <fullName evidence="3">LAFE_0D08284g1_1</fullName>
    </submittedName>
</protein>
<reference evidence="3 4" key="1">
    <citation type="submission" date="2016-03" db="EMBL/GenBank/DDBJ databases">
        <authorList>
            <person name="Devillers H."/>
        </authorList>
    </citation>
    <scope>NUCLEOTIDE SEQUENCE [LARGE SCALE GENOMIC DNA]</scope>
    <source>
        <strain evidence="3">CBS 6772</strain>
    </source>
</reference>
<feature type="region of interest" description="Disordered" evidence="1">
    <location>
        <begin position="162"/>
        <end position="200"/>
    </location>
</feature>
<dbReference type="OMA" id="IEWEMIT"/>
<accession>A0A1G4MBR2</accession>
<dbReference type="PANTHER" id="PTHR47336">
    <property type="entry name" value="TRANSCRIPTION FACTOR HMS1-RELATED"/>
    <property type="match status" value="1"/>
</dbReference>
<evidence type="ECO:0000259" key="2">
    <source>
        <dbReference type="PROSITE" id="PS50888"/>
    </source>
</evidence>
<evidence type="ECO:0000313" key="3">
    <source>
        <dbReference type="EMBL" id="SCW01243.1"/>
    </source>
</evidence>
<evidence type="ECO:0000313" key="4">
    <source>
        <dbReference type="Proteomes" id="UP000190831"/>
    </source>
</evidence>
<feature type="region of interest" description="Disordered" evidence="1">
    <location>
        <begin position="770"/>
        <end position="790"/>
    </location>
</feature>
<dbReference type="OrthoDB" id="2133190at2759"/>
<dbReference type="GO" id="GO:0046983">
    <property type="term" value="F:protein dimerization activity"/>
    <property type="evidence" value="ECO:0007669"/>
    <property type="project" value="InterPro"/>
</dbReference>
<dbReference type="SUPFAM" id="SSF47459">
    <property type="entry name" value="HLH, helix-loop-helix DNA-binding domain"/>
    <property type="match status" value="1"/>
</dbReference>
<organism evidence="3 4">
    <name type="scientific">Lachancea fermentati</name>
    <name type="common">Zygosaccharomyces fermentati</name>
    <dbReference type="NCBI Taxonomy" id="4955"/>
    <lineage>
        <taxon>Eukaryota</taxon>
        <taxon>Fungi</taxon>
        <taxon>Dikarya</taxon>
        <taxon>Ascomycota</taxon>
        <taxon>Saccharomycotina</taxon>
        <taxon>Saccharomycetes</taxon>
        <taxon>Saccharomycetales</taxon>
        <taxon>Saccharomycetaceae</taxon>
        <taxon>Lachancea</taxon>
    </lineage>
</organism>